<evidence type="ECO:0000313" key="2">
    <source>
        <dbReference type="Proteomes" id="UP000886842"/>
    </source>
</evidence>
<evidence type="ECO:0000313" key="1">
    <source>
        <dbReference type="EMBL" id="HIT76617.1"/>
    </source>
</evidence>
<protein>
    <submittedName>
        <fullName evidence="1">Uncharacterized protein</fullName>
    </submittedName>
</protein>
<accession>A0A9D1H077</accession>
<comment type="caution">
    <text evidence="1">The sequence shown here is derived from an EMBL/GenBank/DDBJ whole genome shotgun (WGS) entry which is preliminary data.</text>
</comment>
<dbReference type="Proteomes" id="UP000886842">
    <property type="component" value="Unassembled WGS sequence"/>
</dbReference>
<sequence>PVDPEPSALDWELDEVTERFVAGPVQVSLRHSLDRTWNIRILLTNTGDHPVMVDRLGLGPEPGPQWIGWVACEGAEASVAMLSSTRRAILGFSLLQGELRSPDLAGAGPIEIGGLVLEPGGRHVVSLRGDWYDGPAPLARTRPNCVPAWDWWEVGAVVGLEHPDQALVGHRTTPEGIGLEPHEHDWATEIEGVEPGRIHLELAGPRGRVEVDLGFAPSVDELVAAVVARAEARWPRGRQGMRLDALADAVVLQRHAQLAAGGRLLQSDVEDALDGLVGRIDDDGAFAVAVLAGRAVLTGDRDLAERATRALARMPGDQCRALVLGQVMGARQVVGLDPRSGIELTAPAPEVGDDLATQLSRSIEDPAGREAVTELGVHWGLGLRGRRWGGTDLVGEARLVAIGCLMTELGPPASGGGAIGFEELLEQHHRRVRGEVWSRIGEDASVAVEALAWLVLAPPVL</sequence>
<name>A0A9D1H077_9ACTN</name>
<feature type="non-terminal residue" evidence="1">
    <location>
        <position position="1"/>
    </location>
</feature>
<reference evidence="1" key="1">
    <citation type="submission" date="2020-10" db="EMBL/GenBank/DDBJ databases">
        <authorList>
            <person name="Gilroy R."/>
        </authorList>
    </citation>
    <scope>NUCLEOTIDE SEQUENCE</scope>
    <source>
        <strain evidence="1">ChiGjej1B1-24693</strain>
    </source>
</reference>
<organism evidence="1 2">
    <name type="scientific">Candidatus Avipropionibacterium avicola</name>
    <dbReference type="NCBI Taxonomy" id="2840701"/>
    <lineage>
        <taxon>Bacteria</taxon>
        <taxon>Bacillati</taxon>
        <taxon>Actinomycetota</taxon>
        <taxon>Actinomycetes</taxon>
        <taxon>Propionibacteriales</taxon>
        <taxon>Propionibacteriaceae</taxon>
        <taxon>Propionibacteriaceae incertae sedis</taxon>
        <taxon>Candidatus Avipropionibacterium</taxon>
    </lineage>
</organism>
<dbReference type="EMBL" id="DVLP01000399">
    <property type="protein sequence ID" value="HIT76617.1"/>
    <property type="molecule type" value="Genomic_DNA"/>
</dbReference>
<reference evidence="1" key="2">
    <citation type="journal article" date="2021" name="PeerJ">
        <title>Extensive microbial diversity within the chicken gut microbiome revealed by metagenomics and culture.</title>
        <authorList>
            <person name="Gilroy R."/>
            <person name="Ravi A."/>
            <person name="Getino M."/>
            <person name="Pursley I."/>
            <person name="Horton D.L."/>
            <person name="Alikhan N.F."/>
            <person name="Baker D."/>
            <person name="Gharbi K."/>
            <person name="Hall N."/>
            <person name="Watson M."/>
            <person name="Adriaenssens E.M."/>
            <person name="Foster-Nyarko E."/>
            <person name="Jarju S."/>
            <person name="Secka A."/>
            <person name="Antonio M."/>
            <person name="Oren A."/>
            <person name="Chaudhuri R.R."/>
            <person name="La Ragione R."/>
            <person name="Hildebrand F."/>
            <person name="Pallen M.J."/>
        </authorList>
    </citation>
    <scope>NUCLEOTIDE SEQUENCE</scope>
    <source>
        <strain evidence="1">ChiGjej1B1-24693</strain>
    </source>
</reference>
<gene>
    <name evidence="1" type="ORF">IAA98_13630</name>
</gene>
<dbReference type="AlphaFoldDB" id="A0A9D1H077"/>
<proteinExistence type="predicted"/>